<protein>
    <submittedName>
        <fullName evidence="2">Uncharacterized protein</fullName>
    </submittedName>
</protein>
<evidence type="ECO:0000313" key="2">
    <source>
        <dbReference type="EMBL" id="KAJ7747064.1"/>
    </source>
</evidence>
<name>A0AAD7N579_9AGAR</name>
<feature type="region of interest" description="Disordered" evidence="1">
    <location>
        <begin position="184"/>
        <end position="221"/>
    </location>
</feature>
<organism evidence="2 3">
    <name type="scientific">Mycena metata</name>
    <dbReference type="NCBI Taxonomy" id="1033252"/>
    <lineage>
        <taxon>Eukaryota</taxon>
        <taxon>Fungi</taxon>
        <taxon>Dikarya</taxon>
        <taxon>Basidiomycota</taxon>
        <taxon>Agaricomycotina</taxon>
        <taxon>Agaricomycetes</taxon>
        <taxon>Agaricomycetidae</taxon>
        <taxon>Agaricales</taxon>
        <taxon>Marasmiineae</taxon>
        <taxon>Mycenaceae</taxon>
        <taxon>Mycena</taxon>
    </lineage>
</organism>
<keyword evidence="3" id="KW-1185">Reference proteome</keyword>
<gene>
    <name evidence="2" type="ORF">B0H16DRAFT_935697</name>
</gene>
<sequence length="221" mass="24831">MSSASATPSVLPQNRLNDYIHSAEYEPQFPECPRLRRFLLDNNDPEWLHCLETKGDARLEVDLARTQIKHFPDTPLKTHARHLQDLHSNATFKYLLSAFRVKEGNPANFTKKAANAIEIVVEAFGQLLGAAASLKFTESVFIPLIDILLHPPSTPNKRICVEKVLRAKRPTVKTIVNRRHEVNHRKAAQLARRGQENRRPAPAAKPSSSDPVSSTLFTFSA</sequence>
<proteinExistence type="predicted"/>
<feature type="compositionally biased region" description="Low complexity" evidence="1">
    <location>
        <begin position="200"/>
        <end position="214"/>
    </location>
</feature>
<evidence type="ECO:0000256" key="1">
    <source>
        <dbReference type="SAM" id="MobiDB-lite"/>
    </source>
</evidence>
<evidence type="ECO:0000313" key="3">
    <source>
        <dbReference type="Proteomes" id="UP001215598"/>
    </source>
</evidence>
<dbReference type="Proteomes" id="UP001215598">
    <property type="component" value="Unassembled WGS sequence"/>
</dbReference>
<comment type="caution">
    <text evidence="2">The sequence shown here is derived from an EMBL/GenBank/DDBJ whole genome shotgun (WGS) entry which is preliminary data.</text>
</comment>
<accession>A0AAD7N579</accession>
<dbReference type="EMBL" id="JARKIB010000078">
    <property type="protein sequence ID" value="KAJ7747064.1"/>
    <property type="molecule type" value="Genomic_DNA"/>
</dbReference>
<reference evidence="2" key="1">
    <citation type="submission" date="2023-03" db="EMBL/GenBank/DDBJ databases">
        <title>Massive genome expansion in bonnet fungi (Mycena s.s.) driven by repeated elements and novel gene families across ecological guilds.</title>
        <authorList>
            <consortium name="Lawrence Berkeley National Laboratory"/>
            <person name="Harder C.B."/>
            <person name="Miyauchi S."/>
            <person name="Viragh M."/>
            <person name="Kuo A."/>
            <person name="Thoen E."/>
            <person name="Andreopoulos B."/>
            <person name="Lu D."/>
            <person name="Skrede I."/>
            <person name="Drula E."/>
            <person name="Henrissat B."/>
            <person name="Morin E."/>
            <person name="Kohler A."/>
            <person name="Barry K."/>
            <person name="LaButti K."/>
            <person name="Morin E."/>
            <person name="Salamov A."/>
            <person name="Lipzen A."/>
            <person name="Mereny Z."/>
            <person name="Hegedus B."/>
            <person name="Baldrian P."/>
            <person name="Stursova M."/>
            <person name="Weitz H."/>
            <person name="Taylor A."/>
            <person name="Grigoriev I.V."/>
            <person name="Nagy L.G."/>
            <person name="Martin F."/>
            <person name="Kauserud H."/>
        </authorList>
    </citation>
    <scope>NUCLEOTIDE SEQUENCE</scope>
    <source>
        <strain evidence="2">CBHHK182m</strain>
    </source>
</reference>
<dbReference type="AlphaFoldDB" id="A0AAD7N579"/>